<name>A0A6N4VCF3_9MYCO</name>
<proteinExistence type="inferred from homology"/>
<dbReference type="Proteomes" id="UP000466785">
    <property type="component" value="Chromosome"/>
</dbReference>
<dbReference type="InterPro" id="IPR029058">
    <property type="entry name" value="AB_hydrolase_fold"/>
</dbReference>
<evidence type="ECO:0000259" key="6">
    <source>
        <dbReference type="SMART" id="SM00824"/>
    </source>
</evidence>
<gene>
    <name evidence="7" type="primary">tesA</name>
    <name evidence="7" type="ORF">MPOR_33370</name>
</gene>
<dbReference type="InterPro" id="IPR020802">
    <property type="entry name" value="TesA-like"/>
</dbReference>
<dbReference type="SMART" id="SM00824">
    <property type="entry name" value="PKS_TE"/>
    <property type="match status" value="1"/>
</dbReference>
<dbReference type="KEGG" id="mpof:MPOR_33370"/>
<dbReference type="PANTHER" id="PTHR11487">
    <property type="entry name" value="THIOESTERASE"/>
    <property type="match status" value="1"/>
</dbReference>
<keyword evidence="3" id="KW-0378">Hydrolase</keyword>
<protein>
    <recommendedName>
        <fullName evidence="2">Thioesterase TesA</fullName>
    </recommendedName>
</protein>
<dbReference type="GO" id="GO:0008610">
    <property type="term" value="P:lipid biosynthetic process"/>
    <property type="evidence" value="ECO:0007669"/>
    <property type="project" value="TreeGrafter"/>
</dbReference>
<dbReference type="InterPro" id="IPR012223">
    <property type="entry name" value="TEII"/>
</dbReference>
<evidence type="ECO:0000256" key="1">
    <source>
        <dbReference type="ARBA" id="ARBA00007169"/>
    </source>
</evidence>
<reference evidence="7 8" key="1">
    <citation type="journal article" date="2019" name="Emerg. Microbes Infect.">
        <title>Comprehensive subspecies identification of 175 nontuberculous mycobacteria species based on 7547 genomic profiles.</title>
        <authorList>
            <person name="Matsumoto Y."/>
            <person name="Kinjo T."/>
            <person name="Motooka D."/>
            <person name="Nabeya D."/>
            <person name="Jung N."/>
            <person name="Uechi K."/>
            <person name="Horii T."/>
            <person name="Iida T."/>
            <person name="Fujita J."/>
            <person name="Nakamura S."/>
        </authorList>
    </citation>
    <scope>NUCLEOTIDE SEQUENCE [LARGE SCALE GENOMIC DNA]</scope>
    <source>
        <strain evidence="7 8">JCM 12603</strain>
    </source>
</reference>
<evidence type="ECO:0000256" key="4">
    <source>
        <dbReference type="ARBA" id="ARBA00023026"/>
    </source>
</evidence>
<dbReference type="SUPFAM" id="SSF53474">
    <property type="entry name" value="alpha/beta-Hydrolases"/>
    <property type="match status" value="1"/>
</dbReference>
<organism evidence="7 8">
    <name type="scientific">Mycolicibacterium poriferae</name>
    <dbReference type="NCBI Taxonomy" id="39694"/>
    <lineage>
        <taxon>Bacteria</taxon>
        <taxon>Bacillati</taxon>
        <taxon>Actinomycetota</taxon>
        <taxon>Actinomycetes</taxon>
        <taxon>Mycobacteriales</taxon>
        <taxon>Mycobacteriaceae</taxon>
        <taxon>Mycolicibacterium</taxon>
    </lineage>
</organism>
<evidence type="ECO:0000256" key="2">
    <source>
        <dbReference type="ARBA" id="ARBA00015007"/>
    </source>
</evidence>
<evidence type="ECO:0000313" key="7">
    <source>
        <dbReference type="EMBL" id="BBX52311.1"/>
    </source>
</evidence>
<evidence type="ECO:0000256" key="5">
    <source>
        <dbReference type="ARBA" id="ARBA00024293"/>
    </source>
</evidence>
<dbReference type="InterPro" id="IPR001031">
    <property type="entry name" value="Thioesterase"/>
</dbReference>
<dbReference type="PANTHER" id="PTHR11487:SF0">
    <property type="entry name" value="S-ACYL FATTY ACID SYNTHASE THIOESTERASE, MEDIUM CHAIN"/>
    <property type="match status" value="1"/>
</dbReference>
<accession>A0A6N4VCF3</accession>
<keyword evidence="4" id="KW-0843">Virulence</keyword>
<dbReference type="EMBL" id="AP022570">
    <property type="protein sequence ID" value="BBX52311.1"/>
    <property type="molecule type" value="Genomic_DNA"/>
</dbReference>
<evidence type="ECO:0000256" key="3">
    <source>
        <dbReference type="ARBA" id="ARBA00022801"/>
    </source>
</evidence>
<evidence type="ECO:0000313" key="8">
    <source>
        <dbReference type="Proteomes" id="UP000466785"/>
    </source>
</evidence>
<dbReference type="GO" id="GO:0016787">
    <property type="term" value="F:hydrolase activity"/>
    <property type="evidence" value="ECO:0007669"/>
    <property type="project" value="UniProtKB-KW"/>
</dbReference>
<sequence length="250" mass="27066">MNGTLTRMTGGVADITPKLFIFPHAGGTPQFYVPFAKSFTTDIKRTAVQYPRQGGKQDFGSFTSLPAVADQISTMVSPDREGGVPGSPVFFFGHSMGGLLAFEVARRFEEAGRPIAALFVSAVAAPGRVGYDDIPDTDEGLLAAVSTLTGADPEFMKNPEFAAAILPTLRGLKAIANYTCPPEVTLSCPIHAFYGDDDEIATEEKVLPWAERTTGGFTVREFSGHHFYLTDHLDELVPDVEEKLWARCRA</sequence>
<feature type="domain" description="Thioesterase TesA-like" evidence="6">
    <location>
        <begin position="23"/>
        <end position="244"/>
    </location>
</feature>
<dbReference type="AlphaFoldDB" id="A0A6N4VCF3"/>
<comment type="similarity">
    <text evidence="1">Belongs to the thioesterase family.</text>
</comment>
<dbReference type="Pfam" id="PF00975">
    <property type="entry name" value="Thioesterase"/>
    <property type="match status" value="1"/>
</dbReference>
<dbReference type="Gene3D" id="3.40.50.1820">
    <property type="entry name" value="alpha/beta hydrolase"/>
    <property type="match status" value="1"/>
</dbReference>
<comment type="catalytic activity">
    <reaction evidence="5">
        <text>a fatty acyl-CoA + H2O = a fatty acid + CoA + H(+)</text>
        <dbReference type="Rhea" id="RHEA:16781"/>
        <dbReference type="ChEBI" id="CHEBI:15377"/>
        <dbReference type="ChEBI" id="CHEBI:15378"/>
        <dbReference type="ChEBI" id="CHEBI:28868"/>
        <dbReference type="ChEBI" id="CHEBI:57287"/>
        <dbReference type="ChEBI" id="CHEBI:77636"/>
    </reaction>
</comment>
<keyword evidence="8" id="KW-1185">Reference proteome</keyword>